<feature type="transmembrane region" description="Helical" evidence="1">
    <location>
        <begin position="26"/>
        <end position="47"/>
    </location>
</feature>
<dbReference type="STRING" id="1802061.A3A93_00030"/>
<feature type="transmembrane region" description="Helical" evidence="1">
    <location>
        <begin position="59"/>
        <end position="83"/>
    </location>
</feature>
<accession>A0A1F7J0W5</accession>
<keyword evidence="1" id="KW-1133">Transmembrane helix</keyword>
<feature type="transmembrane region" description="Helical" evidence="1">
    <location>
        <begin position="203"/>
        <end position="224"/>
    </location>
</feature>
<evidence type="ECO:0000313" key="3">
    <source>
        <dbReference type="Proteomes" id="UP000177141"/>
    </source>
</evidence>
<feature type="transmembrane region" description="Helical" evidence="1">
    <location>
        <begin position="165"/>
        <end position="183"/>
    </location>
</feature>
<reference evidence="2 3" key="1">
    <citation type="journal article" date="2016" name="Nat. Commun.">
        <title>Thousands of microbial genomes shed light on interconnected biogeochemical processes in an aquifer system.</title>
        <authorList>
            <person name="Anantharaman K."/>
            <person name="Brown C.T."/>
            <person name="Hug L.A."/>
            <person name="Sharon I."/>
            <person name="Castelle C.J."/>
            <person name="Probst A.J."/>
            <person name="Thomas B.C."/>
            <person name="Singh A."/>
            <person name="Wilkins M.J."/>
            <person name="Karaoz U."/>
            <person name="Brodie E.L."/>
            <person name="Williams K.H."/>
            <person name="Hubbard S.S."/>
            <person name="Banfield J.F."/>
        </authorList>
    </citation>
    <scope>NUCLEOTIDE SEQUENCE [LARGE SCALE GENOMIC DNA]</scope>
</reference>
<dbReference type="AlphaFoldDB" id="A0A1F7J0W5"/>
<keyword evidence="1" id="KW-0472">Membrane</keyword>
<evidence type="ECO:0000256" key="1">
    <source>
        <dbReference type="SAM" id="Phobius"/>
    </source>
</evidence>
<dbReference type="EMBL" id="MGAL01000002">
    <property type="protein sequence ID" value="OGK49256.1"/>
    <property type="molecule type" value="Genomic_DNA"/>
</dbReference>
<feature type="transmembrane region" description="Helical" evidence="1">
    <location>
        <begin position="130"/>
        <end position="153"/>
    </location>
</feature>
<evidence type="ECO:0000313" key="2">
    <source>
        <dbReference type="EMBL" id="OGK49256.1"/>
    </source>
</evidence>
<feature type="transmembrane region" description="Helical" evidence="1">
    <location>
        <begin position="95"/>
        <end position="114"/>
    </location>
</feature>
<protein>
    <submittedName>
        <fullName evidence="2">Uncharacterized protein</fullName>
    </submittedName>
</protein>
<name>A0A1F7J0W5_9BACT</name>
<sequence>MHEETSFDQKLQLVKETKKPIAKTRLWFDMIVYSLILFIVVSGYYLIQRGSFSLALFNQVIADVGMLLMGLSFALSGICYFWNFADHYIIYRKQLGVVGFAYVILHGLISLFFIPENAPILFYYLEKETILAFISAFIAISIYTMMVIVSTDSMIHKLGGHTWRILLRVGYIAYVFSLLHMWLNSYPFWLRYLTGQGRSPLPSFGLLTFLVGVFVIVLRLAVWISTSRKKEMIQSSSS</sequence>
<gene>
    <name evidence="2" type="ORF">A3A93_00030</name>
</gene>
<dbReference type="Proteomes" id="UP000177141">
    <property type="component" value="Unassembled WGS sequence"/>
</dbReference>
<keyword evidence="1" id="KW-0812">Transmembrane</keyword>
<comment type="caution">
    <text evidence="2">The sequence shown here is derived from an EMBL/GenBank/DDBJ whole genome shotgun (WGS) entry which is preliminary data.</text>
</comment>
<organism evidence="2 3">
    <name type="scientific">Candidatus Roizmanbacteria bacterium RIFCSPLOWO2_01_FULL_38_12</name>
    <dbReference type="NCBI Taxonomy" id="1802061"/>
    <lineage>
        <taxon>Bacteria</taxon>
        <taxon>Candidatus Roizmaniibacteriota</taxon>
    </lineage>
</organism>
<proteinExistence type="predicted"/>